<accession>W9Z5N5</accession>
<proteinExistence type="predicted"/>
<gene>
    <name evidence="1" type="ORF">FOMG_19688</name>
</gene>
<dbReference type="EMBL" id="KI980767">
    <property type="protein sequence ID" value="EXK23548.1"/>
    <property type="molecule type" value="Genomic_DNA"/>
</dbReference>
<dbReference type="Proteomes" id="UP000030703">
    <property type="component" value="Unassembled WGS sequence"/>
</dbReference>
<name>W9Z5N5_FUSOX</name>
<reference evidence="1" key="1">
    <citation type="submission" date="2012-04" db="EMBL/GenBank/DDBJ databases">
        <title>The Genome Sequence of Fusarium oxysporum melonis.</title>
        <authorList>
            <consortium name="The Broad Institute Genome Sequencing Platform"/>
            <person name="Ma L.-J."/>
            <person name="Gale L.R."/>
            <person name="Schwartz D.C."/>
            <person name="Zhou S."/>
            <person name="Corby-Kistler H."/>
            <person name="Young S.K."/>
            <person name="Zeng Q."/>
            <person name="Gargeya S."/>
            <person name="Fitzgerald M."/>
            <person name="Haas B."/>
            <person name="Abouelleil A."/>
            <person name="Alvarado L."/>
            <person name="Arachchi H.M."/>
            <person name="Berlin A."/>
            <person name="Brown A."/>
            <person name="Chapman S.B."/>
            <person name="Chen Z."/>
            <person name="Dunbar C."/>
            <person name="Freedman E."/>
            <person name="Gearin G."/>
            <person name="Goldberg J."/>
            <person name="Griggs A."/>
            <person name="Gujja S."/>
            <person name="Heiman D."/>
            <person name="Howarth C."/>
            <person name="Larson L."/>
            <person name="Lui A."/>
            <person name="MacDonald P.J.P."/>
            <person name="Montmayeur A."/>
            <person name="Murphy C."/>
            <person name="Neiman D."/>
            <person name="Pearson M."/>
            <person name="Priest M."/>
            <person name="Roberts A."/>
            <person name="Saif S."/>
            <person name="Shea T."/>
            <person name="Shenoy N."/>
            <person name="Sisk P."/>
            <person name="Stolte C."/>
            <person name="Sykes S."/>
            <person name="Wortman J."/>
            <person name="Nusbaum C."/>
            <person name="Birren B."/>
        </authorList>
    </citation>
    <scope>NUCLEOTIDE SEQUENCE</scope>
    <source>
        <strain evidence="1">26406</strain>
    </source>
</reference>
<sequence length="30" mass="3120">MSKFELANATGRVNVSLCVPVNSVPKGGPF</sequence>
<protein>
    <submittedName>
        <fullName evidence="1">Uncharacterized protein</fullName>
    </submittedName>
</protein>
<dbReference type="HOGENOM" id="CLU_3406449_0_0_1"/>
<dbReference type="VEuPathDB" id="FungiDB:FOMG_19688"/>
<evidence type="ECO:0000313" key="1">
    <source>
        <dbReference type="EMBL" id="EXK23548.1"/>
    </source>
</evidence>
<dbReference type="AlphaFoldDB" id="W9Z5N5"/>
<organism evidence="1">
    <name type="scientific">Fusarium oxysporum f. sp. melonis 26406</name>
    <dbReference type="NCBI Taxonomy" id="1089452"/>
    <lineage>
        <taxon>Eukaryota</taxon>
        <taxon>Fungi</taxon>
        <taxon>Dikarya</taxon>
        <taxon>Ascomycota</taxon>
        <taxon>Pezizomycotina</taxon>
        <taxon>Sordariomycetes</taxon>
        <taxon>Hypocreomycetidae</taxon>
        <taxon>Hypocreales</taxon>
        <taxon>Nectriaceae</taxon>
        <taxon>Fusarium</taxon>
        <taxon>Fusarium oxysporum species complex</taxon>
    </lineage>
</organism>
<reference evidence="1" key="2">
    <citation type="submission" date="2014-02" db="EMBL/GenBank/DDBJ databases">
        <title>Annotation of the Genome Sequence of Fusarium oxysporum f. sp. melonis 26406.</title>
        <authorList>
            <consortium name="The Broad Institute Genomics Platform"/>
            <person name="Ma L.-J."/>
            <person name="Corby-Kistler H."/>
            <person name="Broz K."/>
            <person name="Gale L.R."/>
            <person name="Jonkers W."/>
            <person name="O'Donnell K."/>
            <person name="Ploetz R."/>
            <person name="Steinberg C."/>
            <person name="Schwartz D.C."/>
            <person name="VanEtten H."/>
            <person name="Zhou S."/>
            <person name="Young S.K."/>
            <person name="Zeng Q."/>
            <person name="Gargeya S."/>
            <person name="Fitzgerald M."/>
            <person name="Abouelleil A."/>
            <person name="Alvarado L."/>
            <person name="Chapman S.B."/>
            <person name="Gainer-Dewar J."/>
            <person name="Goldberg J."/>
            <person name="Griggs A."/>
            <person name="Gujja S."/>
            <person name="Hansen M."/>
            <person name="Howarth C."/>
            <person name="Imamovic A."/>
            <person name="Ireland A."/>
            <person name="Larimer J."/>
            <person name="McCowan C."/>
            <person name="Murphy C."/>
            <person name="Pearson M."/>
            <person name="Poon T.W."/>
            <person name="Priest M."/>
            <person name="Roberts A."/>
            <person name="Saif S."/>
            <person name="Shea T."/>
            <person name="Sykes S."/>
            <person name="Wortman J."/>
            <person name="Nusbaum C."/>
            <person name="Birren B."/>
        </authorList>
    </citation>
    <scope>NUCLEOTIDE SEQUENCE</scope>
    <source>
        <strain evidence="1">26406</strain>
    </source>
</reference>